<name>A0ABN6KZQ7_9FLAO</name>
<dbReference type="Proteomes" id="UP001319867">
    <property type="component" value="Chromosome"/>
</dbReference>
<reference evidence="1 2" key="1">
    <citation type="journal article" date="2022" name="Int. J. Syst. Evol. Microbiol.">
        <title>Flavobacterium ammonificans sp. nov. and Flavobacterium ammoniigenes sp. nov., ammonifying bacteria isolated from surface river water.</title>
        <authorList>
            <person name="Watanabe K."/>
            <person name="Kitamura T."/>
            <person name="Ogata Y."/>
            <person name="Shindo C."/>
            <person name="Suda W."/>
        </authorList>
    </citation>
    <scope>NUCLEOTIDE SEQUENCE [LARGE SCALE GENOMIC DNA]</scope>
    <source>
        <strain evidence="1 2">GENT5</strain>
    </source>
</reference>
<keyword evidence="2" id="KW-1185">Reference proteome</keyword>
<gene>
    <name evidence="1" type="ORF">GENT5_11760</name>
</gene>
<sequence>METVYKPLQQKKYISKKIELDFFNDSNLKTSIQDRISKNTEDEFVTHLNNIRGDKQSGSSFSEVTLWALAYFYSEIFTDKIKDNFYTLNYVKAFLDGDNLTSYTAIKELDVVYYKLKKAPYFKHCWLIIQSAWFFNSDNFGGHQYIDYINHFAKTGQKLPIELYKYDKDHLEKKYTELSDTTDSMTSTNGYSIVYKWYYYILFLICKELQLQTANFKIVRRDNREYNPLTKSPKQLRGIAPFKIIECDIKSAFPTFIDYEISSNLRDKVYNNLIVSRRITRVEAKILFSKFCNSGKYNSQEKTIAFFKECGYTDEQSIQLVEFTHDPVKKFFSFMTRHENLAIASFIQSNNLYRGGRLHDSIIFIDDKTKPCILTINKNCEFGYKELNRPYIKETFGYGTKRLHPAYISSIPKGLALITRYEGLKPEIKGIKKSFRFYANPFEYIKASFNLNNYYKSHLEDTRAYFYSQLDKMFSTLLYLNKRQLKAPELYFILMHIRSNSNYIFNVRALYNRIRKQGWNKTEVIVQEKDFDQIEIKPFTRRLDYIKELNQARKIVNTDYNYSNLFLLIQEHISNKDYSYLELDIIGKRKNNELPYAILKKYNLLVTGRQRKQRKEVKNDPLYISTIKRVLIKSMSLRYQQQNSSAKRSIVQYEKELQAYNRLVNNREVAKQLLLVVGELVELTTDFIIDRDEDVINKLKTELYETLTKTRCISEEVGAKLFDEMFRKNEILKVEPIIPDDCDFETDMEKSIFNQIDIEEAYYKGDGFFSEYLQFHKEVNSDINFIPSLPLETYRLPELEF</sequence>
<proteinExistence type="predicted"/>
<reference evidence="1 2" key="2">
    <citation type="journal article" date="2022" name="Microorganisms">
        <title>Complete Genome Sequences of Two Flavobacterium ammonificans Strains and a Flavobacterium ammoniigenes Strain of Ammonifying Bacterioplankton Isolated from Surface River Water.</title>
        <authorList>
            <person name="Suda W."/>
            <person name="Ogata Y."/>
            <person name="Shindo C."/>
            <person name="Watanabe K."/>
        </authorList>
    </citation>
    <scope>NUCLEOTIDE SEQUENCE [LARGE SCALE GENOMIC DNA]</scope>
    <source>
        <strain evidence="1 2">GENT5</strain>
    </source>
</reference>
<evidence type="ECO:0000313" key="1">
    <source>
        <dbReference type="EMBL" id="BDB54871.1"/>
    </source>
</evidence>
<dbReference type="RefSeq" id="WP_229316268.1">
    <property type="nucleotide sequence ID" value="NZ_AP025184.1"/>
</dbReference>
<organism evidence="1 2">
    <name type="scientific">Flavobacterium ammoniigenes</name>
    <dbReference type="NCBI Taxonomy" id="1751095"/>
    <lineage>
        <taxon>Bacteria</taxon>
        <taxon>Pseudomonadati</taxon>
        <taxon>Bacteroidota</taxon>
        <taxon>Flavobacteriia</taxon>
        <taxon>Flavobacteriales</taxon>
        <taxon>Flavobacteriaceae</taxon>
        <taxon>Flavobacterium</taxon>
    </lineage>
</organism>
<evidence type="ECO:0008006" key="3">
    <source>
        <dbReference type="Google" id="ProtNLM"/>
    </source>
</evidence>
<evidence type="ECO:0000313" key="2">
    <source>
        <dbReference type="Proteomes" id="UP001319867"/>
    </source>
</evidence>
<protein>
    <recommendedName>
        <fullName evidence="3">Reverse transcriptase domain-containing protein</fullName>
    </recommendedName>
</protein>
<accession>A0ABN6KZQ7</accession>
<dbReference type="EMBL" id="AP025184">
    <property type="protein sequence ID" value="BDB54871.1"/>
    <property type="molecule type" value="Genomic_DNA"/>
</dbReference>